<dbReference type="Pfam" id="PF25372">
    <property type="entry name" value="DUF7885"/>
    <property type="match status" value="1"/>
</dbReference>
<feature type="region of interest" description="Disordered" evidence="2">
    <location>
        <begin position="23"/>
        <end position="114"/>
    </location>
</feature>
<protein>
    <submittedName>
        <fullName evidence="5">Uncharacterized protein</fullName>
    </submittedName>
</protein>
<dbReference type="InterPro" id="IPR032675">
    <property type="entry name" value="LRR_dom_sf"/>
</dbReference>
<feature type="compositionally biased region" description="Basic and acidic residues" evidence="2">
    <location>
        <begin position="92"/>
        <end position="114"/>
    </location>
</feature>
<reference evidence="5" key="2">
    <citation type="submission" date="2025-09" db="UniProtKB">
        <authorList>
            <consortium name="Ensembl"/>
        </authorList>
    </citation>
    <scope>IDENTIFICATION</scope>
</reference>
<dbReference type="Ensembl" id="ENSEBUT00000011096.1">
    <property type="protein sequence ID" value="ENSEBUP00000010546.1"/>
    <property type="gene ID" value="ENSEBUG00000006789.1"/>
</dbReference>
<feature type="region of interest" description="Disordered" evidence="2">
    <location>
        <begin position="157"/>
        <end position="184"/>
    </location>
</feature>
<dbReference type="InterPro" id="IPR057207">
    <property type="entry name" value="FBXL15_LRR"/>
</dbReference>
<dbReference type="Gene3D" id="3.80.10.10">
    <property type="entry name" value="Ribonuclease Inhibitor"/>
    <property type="match status" value="1"/>
</dbReference>
<dbReference type="Proteomes" id="UP000694388">
    <property type="component" value="Unplaced"/>
</dbReference>
<evidence type="ECO:0000313" key="5">
    <source>
        <dbReference type="Ensembl" id="ENSEBUP00000010546.1"/>
    </source>
</evidence>
<sequence length="527" mass="58930">MDRGTTRERGGCSIISEKEKCNVTLKRNSSSTTREDPSSITRENKSITVSEQVRSGTAGAKWDSNIESKREGRSTIKAKNTRSTATQWDESSVAKERERNRVTRERDKSSLRERDRSCIREREGKSLRDRDQCSTINLRGMGNTRTEKEKVITTRCKNDENQFHEKTEQRGRRGNGLNPPPSRRSIVSRAETAKPANELAQPVVAKPQRVQCILRPPTLLAPFPPPDLHVIRPIPPSPPPEKLELVGNRTDKLGREGWTFVFTKLNQCNLAVCMRVCKTWNRWCCDRRFWSSIDLSGHCRLSPEMLSGLVRRQPVALNLSRSNPSRQQLTWLLPRLPALQRLNLAHASWAALWALSQPASPMLHCLDLSWAGGLRDSHLLDLLAPCSEPRPGQIDTGSRLQSLRELSLCGADITDAVVAALATTCPLLRILDLNHCVRLTDASTQHLANTKLRDLKSLHLVGLPHLTDAAVDNLTRCHALNLVDLTACWGITPKACQRFGNLNSTKATQSSGKSEAKVMVLRGKFGR</sequence>
<dbReference type="InterPro" id="IPR050690">
    <property type="entry name" value="JHDM1_Histone_Demethylase"/>
</dbReference>
<feature type="domain" description="F-box" evidence="3">
    <location>
        <begin position="260"/>
        <end position="291"/>
    </location>
</feature>
<feature type="compositionally biased region" description="Polar residues" evidence="2">
    <location>
        <begin position="77"/>
        <end position="90"/>
    </location>
</feature>
<feature type="compositionally biased region" description="Basic and acidic residues" evidence="2">
    <location>
        <begin position="33"/>
        <end position="45"/>
    </location>
</feature>
<keyword evidence="6" id="KW-1185">Reference proteome</keyword>
<name>A0A8C4Q5Z9_EPTBU</name>
<proteinExistence type="predicted"/>
<organism evidence="5 6">
    <name type="scientific">Eptatretus burgeri</name>
    <name type="common">Inshore hagfish</name>
    <dbReference type="NCBI Taxonomy" id="7764"/>
    <lineage>
        <taxon>Eukaryota</taxon>
        <taxon>Metazoa</taxon>
        <taxon>Chordata</taxon>
        <taxon>Craniata</taxon>
        <taxon>Vertebrata</taxon>
        <taxon>Cyclostomata</taxon>
        <taxon>Myxini</taxon>
        <taxon>Myxiniformes</taxon>
        <taxon>Myxinidae</taxon>
        <taxon>Eptatretinae</taxon>
        <taxon>Eptatretus</taxon>
    </lineage>
</organism>
<feature type="domain" description="F-box/LRR-repeat protein 15-like leucin rich repeat" evidence="4">
    <location>
        <begin position="397"/>
        <end position="507"/>
    </location>
</feature>
<evidence type="ECO:0000313" key="6">
    <source>
        <dbReference type="Proteomes" id="UP000694388"/>
    </source>
</evidence>
<accession>A0A8C4Q5Z9</accession>
<dbReference type="PANTHER" id="PTHR23123">
    <property type="entry name" value="PHD/F-BOX CONTAINING PROTEIN"/>
    <property type="match status" value="1"/>
</dbReference>
<dbReference type="InterPro" id="IPR001810">
    <property type="entry name" value="F-box_dom"/>
</dbReference>
<feature type="compositionally biased region" description="Polar residues" evidence="2">
    <location>
        <begin position="46"/>
        <end position="55"/>
    </location>
</feature>
<evidence type="ECO:0000259" key="4">
    <source>
        <dbReference type="Pfam" id="PF25372"/>
    </source>
</evidence>
<dbReference type="GeneTree" id="ENSGT00940000167551"/>
<dbReference type="SUPFAM" id="SSF52047">
    <property type="entry name" value="RNI-like"/>
    <property type="match status" value="1"/>
</dbReference>
<dbReference type="InterPro" id="IPR006553">
    <property type="entry name" value="Leu-rich_rpt_Cys-con_subtyp"/>
</dbReference>
<dbReference type="Pfam" id="PF00646">
    <property type="entry name" value="F-box"/>
    <property type="match status" value="1"/>
</dbReference>
<feature type="compositionally biased region" description="Basic and acidic residues" evidence="2">
    <location>
        <begin position="64"/>
        <end position="74"/>
    </location>
</feature>
<keyword evidence="1" id="KW-0479">Metal-binding</keyword>
<dbReference type="SMART" id="SM00367">
    <property type="entry name" value="LRR_CC"/>
    <property type="match status" value="4"/>
</dbReference>
<reference evidence="5" key="1">
    <citation type="submission" date="2025-08" db="UniProtKB">
        <authorList>
            <consortium name="Ensembl"/>
        </authorList>
    </citation>
    <scope>IDENTIFICATION</scope>
</reference>
<evidence type="ECO:0000256" key="1">
    <source>
        <dbReference type="ARBA" id="ARBA00022723"/>
    </source>
</evidence>
<evidence type="ECO:0000259" key="3">
    <source>
        <dbReference type="Pfam" id="PF00646"/>
    </source>
</evidence>
<dbReference type="AlphaFoldDB" id="A0A8C4Q5Z9"/>
<evidence type="ECO:0000256" key="2">
    <source>
        <dbReference type="SAM" id="MobiDB-lite"/>
    </source>
</evidence>
<dbReference type="GO" id="GO:0046872">
    <property type="term" value="F:metal ion binding"/>
    <property type="evidence" value="ECO:0007669"/>
    <property type="project" value="UniProtKB-KW"/>
</dbReference>
<feature type="compositionally biased region" description="Basic and acidic residues" evidence="2">
    <location>
        <begin position="157"/>
        <end position="171"/>
    </location>
</feature>